<comment type="caution">
    <text evidence="1">The sequence shown here is derived from an EMBL/GenBank/DDBJ whole genome shotgun (WGS) entry which is preliminary data.</text>
</comment>
<reference evidence="1" key="1">
    <citation type="submission" date="2016-01" db="EMBL/GenBank/DDBJ databases">
        <authorList>
            <person name="Peeters C."/>
        </authorList>
    </citation>
    <scope>NUCLEOTIDE SEQUENCE [LARGE SCALE GENOMIC DNA]</scope>
    <source>
        <strain evidence="1">LMG 22937</strain>
    </source>
</reference>
<proteinExistence type="predicted"/>
<dbReference type="EMBL" id="FCOL02000010">
    <property type="protein sequence ID" value="SAL49572.1"/>
    <property type="molecule type" value="Genomic_DNA"/>
</dbReference>
<accession>A0A158HYY5</accession>
<keyword evidence="2" id="KW-1185">Reference proteome</keyword>
<evidence type="ECO:0000313" key="2">
    <source>
        <dbReference type="Proteomes" id="UP000054925"/>
    </source>
</evidence>
<gene>
    <name evidence="1" type="ORF">AWB67_02250</name>
</gene>
<dbReference type="AlphaFoldDB" id="A0A158HYY5"/>
<sequence>MITIPIYNNDLFIERHFLIVCDDAAFPARGIVMNQ</sequence>
<name>A0A158HYY5_9BURK</name>
<dbReference type="Proteomes" id="UP000054925">
    <property type="component" value="Unassembled WGS sequence"/>
</dbReference>
<protein>
    <submittedName>
        <fullName evidence="1">Uncharacterized protein</fullName>
    </submittedName>
</protein>
<evidence type="ECO:0000313" key="1">
    <source>
        <dbReference type="EMBL" id="SAL49572.1"/>
    </source>
</evidence>
<organism evidence="1 2">
    <name type="scientific">Caballeronia terrestris</name>
    <dbReference type="NCBI Taxonomy" id="1226301"/>
    <lineage>
        <taxon>Bacteria</taxon>
        <taxon>Pseudomonadati</taxon>
        <taxon>Pseudomonadota</taxon>
        <taxon>Betaproteobacteria</taxon>
        <taxon>Burkholderiales</taxon>
        <taxon>Burkholderiaceae</taxon>
        <taxon>Caballeronia</taxon>
    </lineage>
</organism>